<dbReference type="SUPFAM" id="SSF50998">
    <property type="entry name" value="Quinoprotein alcohol dehydrogenase-like"/>
    <property type="match status" value="1"/>
</dbReference>
<dbReference type="GO" id="GO:0006888">
    <property type="term" value="P:endoplasmic reticulum to Golgi vesicle-mediated transport"/>
    <property type="evidence" value="ECO:0007669"/>
    <property type="project" value="TreeGrafter"/>
</dbReference>
<dbReference type="EMBL" id="AEIJ01000566">
    <property type="status" value="NOT_ANNOTATED_CDS"/>
    <property type="molecule type" value="Genomic_DNA"/>
</dbReference>
<dbReference type="PANTHER" id="PTHR23284:SF0">
    <property type="entry name" value="PROLACTIN REGULATORY ELEMENT-BINDING PROTEIN"/>
    <property type="match status" value="1"/>
</dbReference>
<organism evidence="13">
    <name type="scientific">Microbotryum lychnidis-dioicae (strain p1A1 Lamole / MvSl-1064)</name>
    <name type="common">Anther smut fungus</name>
    <dbReference type="NCBI Taxonomy" id="683840"/>
    <lineage>
        <taxon>Eukaryota</taxon>
        <taxon>Fungi</taxon>
        <taxon>Dikarya</taxon>
        <taxon>Basidiomycota</taxon>
        <taxon>Pucciniomycotina</taxon>
        <taxon>Microbotryomycetes</taxon>
        <taxon>Microbotryales</taxon>
        <taxon>Microbotryaceae</taxon>
        <taxon>Microbotryum</taxon>
    </lineage>
</organism>
<protein>
    <submittedName>
        <fullName evidence="13 14">Uncharacterized protein</fullName>
    </submittedName>
</protein>
<keyword evidence="5" id="KW-0677">Repeat</keyword>
<evidence type="ECO:0000313" key="14">
    <source>
        <dbReference type="EnsemblFungi" id="MVLG_05387T0"/>
    </source>
</evidence>
<feature type="compositionally biased region" description="Basic and acidic residues" evidence="12">
    <location>
        <begin position="527"/>
        <end position="540"/>
    </location>
</feature>
<dbReference type="InterPro" id="IPR015943">
    <property type="entry name" value="WD40/YVTN_repeat-like_dom_sf"/>
</dbReference>
<keyword evidence="4" id="KW-0812">Transmembrane</keyword>
<dbReference type="GO" id="GO:0003400">
    <property type="term" value="P:regulation of COPII vesicle coating"/>
    <property type="evidence" value="ECO:0007669"/>
    <property type="project" value="TreeGrafter"/>
</dbReference>
<comment type="subcellular location">
    <subcellularLocation>
        <location evidence="1">Endoplasmic reticulum membrane</location>
        <topology evidence="1">Single-pass type II membrane protein</topology>
    </subcellularLocation>
</comment>
<dbReference type="InterPro" id="IPR045260">
    <property type="entry name" value="Sec12-like"/>
</dbReference>
<dbReference type="InterPro" id="IPR001680">
    <property type="entry name" value="WD40_rpt"/>
</dbReference>
<dbReference type="EMBL" id="GL541714">
    <property type="protein sequence ID" value="KDE04162.1"/>
    <property type="molecule type" value="Genomic_DNA"/>
</dbReference>
<evidence type="ECO:0000313" key="15">
    <source>
        <dbReference type="Proteomes" id="UP000017200"/>
    </source>
</evidence>
<keyword evidence="8" id="KW-0653">Protein transport</keyword>
<keyword evidence="10" id="KW-0472">Membrane</keyword>
<dbReference type="FunCoup" id="U5HE38">
    <property type="interactions" value="66"/>
</dbReference>
<dbReference type="STRING" id="683840.U5HE38"/>
<dbReference type="OMA" id="NEKESHT"/>
<dbReference type="InParanoid" id="U5HE38"/>
<dbReference type="Gene3D" id="2.130.10.10">
    <property type="entry name" value="YVTN repeat-like/Quinoprotein amine dehydrogenase"/>
    <property type="match status" value="1"/>
</dbReference>
<reference evidence="15" key="1">
    <citation type="submission" date="2010-11" db="EMBL/GenBank/DDBJ databases">
        <title>The genome sequence of Microbotryum violaceum strain p1A1 Lamole.</title>
        <authorList>
            <person name="Cuomo C."/>
            <person name="Perlin M."/>
            <person name="Young S.K."/>
            <person name="Zeng Q."/>
            <person name="Gargeya S."/>
            <person name="Alvarado L."/>
            <person name="Berlin A."/>
            <person name="Chapman S.B."/>
            <person name="Chen Z."/>
            <person name="Freedman E."/>
            <person name="Gellesch M."/>
            <person name="Goldberg J."/>
            <person name="Griggs A."/>
            <person name="Gujja S."/>
            <person name="Heilman E."/>
            <person name="Heiman D."/>
            <person name="Howarth C."/>
            <person name="Mehta T."/>
            <person name="Neiman D."/>
            <person name="Pearson M."/>
            <person name="Roberts A."/>
            <person name="Saif S."/>
            <person name="Shea T."/>
            <person name="Shenoy N."/>
            <person name="Sisk P."/>
            <person name="Stolte C."/>
            <person name="Sykes S."/>
            <person name="White J."/>
            <person name="Yandava C."/>
            <person name="Haas B."/>
            <person name="Nusbaum C."/>
            <person name="Birren B."/>
        </authorList>
    </citation>
    <scope>NUCLEOTIDE SEQUENCE [LARGE SCALE GENOMIC DNA]</scope>
    <source>
        <strain evidence="15">p1A1 Lamole</strain>
    </source>
</reference>
<keyword evidence="15" id="KW-1185">Reference proteome</keyword>
<dbReference type="PROSITE" id="PS50082">
    <property type="entry name" value="WD_REPEATS_2"/>
    <property type="match status" value="1"/>
</dbReference>
<dbReference type="Pfam" id="PF00400">
    <property type="entry name" value="WD40"/>
    <property type="match status" value="1"/>
</dbReference>
<sequence>MPPAATPELLAAEPGGPKHHWSLDVAFPVYAMAFIDDETIVLGGGGGSSRTGVKNRLSMHKIDLEKRQFHLKTEYDLSKTEDAPMTIVVLPETKSLVAGINSDAQTLARGKNENLRVFTYSDKEIIYQKRKQILRSTLEDHYQKVTAFARTKPYLHMIALGSTDSQFSVLTFPELQEVLPTIEYDGDEMFDVDFHDDATMVLGASANKLCIWPTQVPEDKFEPLSALQVIERPTVAPHSSCTFRAAKFGRKLTKDHIYTIVNSTPKVRSRKPGKNDKKSFVSVWDAKEWKLKKTRTVSMKPITAFDISSDGTMLAYGSSDLSVGVLDAQTLRPIVTILSAHGFPVTSLQFSPSGHLVVSGSADNSVRIIHVPPRDKRGTEGRGWKMGLVWTLVVLGLAIWIQGVWFGQGGEGGGGEGEGGGGGHVGLEGDEMRSRAGVVILCCIVFHFFPVLHQKVLYPIQVMSSPPNLLAGYPASVKVGGVRHADLSSSPPKHLHFNPSSSTPGGGVKRRTSMSKPCAGAAQETEQGAKEGGTRDFEGR</sequence>
<keyword evidence="2" id="KW-0813">Transport</keyword>
<dbReference type="GO" id="GO:0005789">
    <property type="term" value="C:endoplasmic reticulum membrane"/>
    <property type="evidence" value="ECO:0007669"/>
    <property type="project" value="UniProtKB-SubCell"/>
</dbReference>
<evidence type="ECO:0000256" key="6">
    <source>
        <dbReference type="ARBA" id="ARBA00022824"/>
    </source>
</evidence>
<evidence type="ECO:0000256" key="5">
    <source>
        <dbReference type="ARBA" id="ARBA00022737"/>
    </source>
</evidence>
<evidence type="ECO:0000256" key="2">
    <source>
        <dbReference type="ARBA" id="ARBA00022448"/>
    </source>
</evidence>
<dbReference type="SMART" id="SM00320">
    <property type="entry name" value="WD40"/>
    <property type="match status" value="3"/>
</dbReference>
<evidence type="ECO:0000256" key="1">
    <source>
        <dbReference type="ARBA" id="ARBA00004648"/>
    </source>
</evidence>
<gene>
    <name evidence="13" type="ORF">MVLG_05387</name>
</gene>
<dbReference type="GO" id="GO:0005085">
    <property type="term" value="F:guanyl-nucleotide exchange factor activity"/>
    <property type="evidence" value="ECO:0007669"/>
    <property type="project" value="InterPro"/>
</dbReference>
<dbReference type="HOGENOM" id="CLU_037666_0_0_1"/>
<accession>U5HE38</accession>
<reference evidence="13" key="2">
    <citation type="submission" date="2010-11" db="EMBL/GenBank/DDBJ databases">
        <authorList>
            <consortium name="The Broad Institute Genome Sequencing Platform"/>
            <person name="Earl A."/>
            <person name="Ward D."/>
            <person name="Feldgarden M."/>
            <person name="Gevers D."/>
            <person name="Butler R."/>
            <person name="Young S.K."/>
            <person name="Zeng Q."/>
            <person name="Gargeya S."/>
            <person name="Fitzgerald M."/>
            <person name="Haas B."/>
            <person name="Abouelleil A."/>
            <person name="Alvarado L."/>
            <person name="Arachchi H.M."/>
            <person name="Berlin A."/>
            <person name="Brown A."/>
            <person name="Chapman S.B."/>
            <person name="Chen Z."/>
            <person name="Dunbar C."/>
            <person name="Freedman E."/>
            <person name="Gearin G."/>
            <person name="Gellesch M."/>
            <person name="Goldberg J."/>
            <person name="Griggs A."/>
            <person name="Gujja S."/>
            <person name="Heilman E."/>
            <person name="Heiman D."/>
            <person name="Howarth C."/>
            <person name="Larson L."/>
            <person name="Lui A."/>
            <person name="MacDonald P.J.P."/>
            <person name="Mehta T."/>
            <person name="Montmayeur A."/>
            <person name="Murphy C."/>
            <person name="Neiman D."/>
            <person name="Pearson M."/>
            <person name="Priest M."/>
            <person name="Roberts A."/>
            <person name="Saif S."/>
            <person name="Shea T."/>
            <person name="Shenoy N."/>
            <person name="Sisk P."/>
            <person name="Stolte C."/>
            <person name="Sykes S."/>
            <person name="White J."/>
            <person name="Yandava C."/>
            <person name="Wortman J."/>
            <person name="Nusbaum C."/>
            <person name="Birren B."/>
        </authorList>
    </citation>
    <scope>NUCLEOTIDE SEQUENCE</scope>
    <source>
        <strain evidence="13">P1A1 Lamole</strain>
    </source>
</reference>
<dbReference type="Proteomes" id="UP000017200">
    <property type="component" value="Unassembled WGS sequence"/>
</dbReference>
<evidence type="ECO:0000256" key="12">
    <source>
        <dbReference type="SAM" id="MobiDB-lite"/>
    </source>
</evidence>
<dbReference type="GO" id="GO:0015031">
    <property type="term" value="P:protein transport"/>
    <property type="evidence" value="ECO:0007669"/>
    <property type="project" value="UniProtKB-KW"/>
</dbReference>
<feature type="repeat" description="WD" evidence="11">
    <location>
        <begin position="338"/>
        <end position="368"/>
    </location>
</feature>
<evidence type="ECO:0000256" key="9">
    <source>
        <dbReference type="ARBA" id="ARBA00022989"/>
    </source>
</evidence>
<reference evidence="14" key="4">
    <citation type="submission" date="2015-06" db="UniProtKB">
        <authorList>
            <consortium name="EnsemblFungi"/>
        </authorList>
    </citation>
    <scope>IDENTIFICATION</scope>
</reference>
<evidence type="ECO:0000256" key="11">
    <source>
        <dbReference type="PROSITE-ProRule" id="PRU00221"/>
    </source>
</evidence>
<keyword evidence="7" id="KW-0931">ER-Golgi transport</keyword>
<feature type="region of interest" description="Disordered" evidence="12">
    <location>
        <begin position="484"/>
        <end position="540"/>
    </location>
</feature>
<dbReference type="InterPro" id="IPR011047">
    <property type="entry name" value="Quinoprotein_ADH-like_sf"/>
</dbReference>
<evidence type="ECO:0000256" key="10">
    <source>
        <dbReference type="ARBA" id="ARBA00023136"/>
    </source>
</evidence>
<keyword evidence="3 11" id="KW-0853">WD repeat</keyword>
<dbReference type="PANTHER" id="PTHR23284">
    <property type="entry name" value="PROLACTIN REGULATORY ELEMENT BINDING PROTEIN"/>
    <property type="match status" value="1"/>
</dbReference>
<reference evidence="13 15" key="3">
    <citation type="journal article" date="2015" name="BMC Genomics">
        <title>Sex and parasites: genomic and transcriptomic analysis of Microbotryum lychnidis-dioicae, the biotrophic and plant-castrating anther smut fungus.</title>
        <authorList>
            <person name="Perlin M.H."/>
            <person name="Amselem J."/>
            <person name="Fontanillas E."/>
            <person name="Toh S.S."/>
            <person name="Chen Z."/>
            <person name="Goldberg J."/>
            <person name="Duplessis S."/>
            <person name="Henrissat B."/>
            <person name="Young S."/>
            <person name="Zeng Q."/>
            <person name="Aguileta G."/>
            <person name="Petit E."/>
            <person name="Badouin H."/>
            <person name="Andrews J."/>
            <person name="Razeeq D."/>
            <person name="Gabaldon T."/>
            <person name="Quesneville H."/>
            <person name="Giraud T."/>
            <person name="Hood M.E."/>
            <person name="Schultz D.J."/>
            <person name="Cuomo C.A."/>
        </authorList>
    </citation>
    <scope>NUCLEOTIDE SEQUENCE [LARGE SCALE GENOMIC DNA]</scope>
    <source>
        <strain evidence="13">P1A1 Lamole</strain>
        <strain evidence="15">p1A1 Lamole</strain>
    </source>
</reference>
<evidence type="ECO:0000313" key="13">
    <source>
        <dbReference type="EMBL" id="KDE04162.1"/>
    </source>
</evidence>
<dbReference type="AlphaFoldDB" id="U5HE38"/>
<name>U5HE38_USTV1</name>
<dbReference type="OrthoDB" id="2013972at2759"/>
<evidence type="ECO:0000256" key="7">
    <source>
        <dbReference type="ARBA" id="ARBA00022892"/>
    </source>
</evidence>
<dbReference type="EnsemblFungi" id="MVLG_05387T0">
    <property type="protein sequence ID" value="MVLG_05387T0"/>
    <property type="gene ID" value="MVLG_05387"/>
</dbReference>
<keyword evidence="6" id="KW-0256">Endoplasmic reticulum</keyword>
<evidence type="ECO:0000256" key="3">
    <source>
        <dbReference type="ARBA" id="ARBA00022574"/>
    </source>
</evidence>
<evidence type="ECO:0000256" key="4">
    <source>
        <dbReference type="ARBA" id="ARBA00022692"/>
    </source>
</evidence>
<evidence type="ECO:0000256" key="8">
    <source>
        <dbReference type="ARBA" id="ARBA00022927"/>
    </source>
</evidence>
<keyword evidence="9" id="KW-1133">Transmembrane helix</keyword>
<proteinExistence type="predicted"/>
<dbReference type="PROSITE" id="PS50294">
    <property type="entry name" value="WD_REPEATS_REGION"/>
    <property type="match status" value="1"/>
</dbReference>